<dbReference type="OrthoDB" id="9127033at2"/>
<evidence type="ECO:0000313" key="9">
    <source>
        <dbReference type="EMBL" id="SIS98776.1"/>
    </source>
</evidence>
<dbReference type="GO" id="GO:0000155">
    <property type="term" value="F:phosphorelay sensor kinase activity"/>
    <property type="evidence" value="ECO:0007669"/>
    <property type="project" value="TreeGrafter"/>
</dbReference>
<dbReference type="Gene3D" id="3.40.50.2300">
    <property type="match status" value="1"/>
</dbReference>
<sequence>MQTILLIEDNNDIRENMAEILELAGYQVITAENGKIGIEQAKQKNPDLIICDIMMPVLDGYGVLHLLQRDPELQSIPFIFLTARTERTDIRKGMEMGADDYITKPFEGTELLSAVESRLKKTAMLKADFSNNLNGVNELIEVAANKDYLSELKENRSINYYKKKQLIYTEGNHPSRLFYIQKGKVKCFKRNEEGKELILKLYNEGEFLGYMPLLEGITYKESAEALEETELAVIPRAEFEELVNSNPLVMKKFIHILAVNIHENESHLLGLAFHSVRKKVAFTLVTLYKKYHTPGDTDFTIDISRDNLASLAGIAKESMIRTLGDFKEEKLIQIQDNRIFISNLHKLETLID</sequence>
<keyword evidence="3" id="KW-0238">DNA-binding</keyword>
<dbReference type="Gene3D" id="2.60.120.10">
    <property type="entry name" value="Jelly Rolls"/>
    <property type="match status" value="1"/>
</dbReference>
<dbReference type="PROSITE" id="PS51063">
    <property type="entry name" value="HTH_CRP_2"/>
    <property type="match status" value="1"/>
</dbReference>
<dbReference type="GO" id="GO:0003677">
    <property type="term" value="F:DNA binding"/>
    <property type="evidence" value="ECO:0007669"/>
    <property type="project" value="UniProtKB-KW"/>
</dbReference>
<name>A0A173MH81_9BACT</name>
<dbReference type="SMART" id="SM00100">
    <property type="entry name" value="cNMP"/>
    <property type="match status" value="1"/>
</dbReference>
<protein>
    <submittedName>
        <fullName evidence="9">cAMP-binding domain of CRP or a regulatory subunit of cAMP-dependent protein kinases</fullName>
    </submittedName>
</protein>
<evidence type="ECO:0000313" key="10">
    <source>
        <dbReference type="Proteomes" id="UP000186917"/>
    </source>
</evidence>
<dbReference type="AlphaFoldDB" id="A0A173MH81"/>
<dbReference type="SUPFAM" id="SSF52172">
    <property type="entry name" value="CheY-like"/>
    <property type="match status" value="1"/>
</dbReference>
<feature type="domain" description="Response regulatory" evidence="7">
    <location>
        <begin position="3"/>
        <end position="119"/>
    </location>
</feature>
<evidence type="ECO:0000256" key="5">
    <source>
        <dbReference type="PROSITE-ProRule" id="PRU00169"/>
    </source>
</evidence>
<evidence type="ECO:0000256" key="3">
    <source>
        <dbReference type="ARBA" id="ARBA00023125"/>
    </source>
</evidence>
<evidence type="ECO:0000259" key="6">
    <source>
        <dbReference type="PROSITE" id="PS50042"/>
    </source>
</evidence>
<dbReference type="InterPro" id="IPR001789">
    <property type="entry name" value="Sig_transdc_resp-reg_receiver"/>
</dbReference>
<dbReference type="Pfam" id="PF00072">
    <property type="entry name" value="Response_reg"/>
    <property type="match status" value="1"/>
</dbReference>
<dbReference type="KEGG" id="fln:FLA_2876"/>
<dbReference type="SUPFAM" id="SSF51206">
    <property type="entry name" value="cAMP-binding domain-like"/>
    <property type="match status" value="1"/>
</dbReference>
<gene>
    <name evidence="9" type="ORF">SAMN05421788_102510</name>
</gene>
<dbReference type="PANTHER" id="PTHR43547:SF2">
    <property type="entry name" value="HYBRID SIGNAL TRANSDUCTION HISTIDINE KINASE C"/>
    <property type="match status" value="1"/>
</dbReference>
<evidence type="ECO:0000256" key="1">
    <source>
        <dbReference type="ARBA" id="ARBA00022553"/>
    </source>
</evidence>
<keyword evidence="4" id="KW-0804">Transcription</keyword>
<dbReference type="CDD" id="cd17574">
    <property type="entry name" value="REC_OmpR"/>
    <property type="match status" value="1"/>
</dbReference>
<dbReference type="RefSeq" id="WP_076378310.1">
    <property type="nucleotide sequence ID" value="NZ_AP017422.1"/>
</dbReference>
<dbReference type="CDD" id="cd00038">
    <property type="entry name" value="CAP_ED"/>
    <property type="match status" value="1"/>
</dbReference>
<feature type="domain" description="HTH crp-type" evidence="8">
    <location>
        <begin position="274"/>
        <end position="345"/>
    </location>
</feature>
<dbReference type="PANTHER" id="PTHR43547">
    <property type="entry name" value="TWO-COMPONENT HISTIDINE KINASE"/>
    <property type="match status" value="1"/>
</dbReference>
<dbReference type="SUPFAM" id="SSF46785">
    <property type="entry name" value="Winged helix' DNA-binding domain"/>
    <property type="match status" value="1"/>
</dbReference>
<keyword evidence="1 5" id="KW-0597">Phosphoprotein</keyword>
<dbReference type="InterPro" id="IPR018490">
    <property type="entry name" value="cNMP-bd_dom_sf"/>
</dbReference>
<dbReference type="PROSITE" id="PS50042">
    <property type="entry name" value="CNMP_BINDING_3"/>
    <property type="match status" value="1"/>
</dbReference>
<evidence type="ECO:0000259" key="8">
    <source>
        <dbReference type="PROSITE" id="PS51063"/>
    </source>
</evidence>
<dbReference type="InterPro" id="IPR011006">
    <property type="entry name" value="CheY-like_superfamily"/>
</dbReference>
<evidence type="ECO:0000256" key="4">
    <source>
        <dbReference type="ARBA" id="ARBA00023163"/>
    </source>
</evidence>
<keyword evidence="2" id="KW-0805">Transcription regulation</keyword>
<proteinExistence type="predicted"/>
<dbReference type="InterPro" id="IPR000595">
    <property type="entry name" value="cNMP-bd_dom"/>
</dbReference>
<dbReference type="STRING" id="477680.SAMN05421788_102510"/>
<dbReference type="Gene3D" id="1.10.10.10">
    <property type="entry name" value="Winged helix-like DNA-binding domain superfamily/Winged helix DNA-binding domain"/>
    <property type="match status" value="1"/>
</dbReference>
<keyword evidence="9" id="KW-0808">Transferase</keyword>
<dbReference type="InterPro" id="IPR012318">
    <property type="entry name" value="HTH_CRP"/>
</dbReference>
<organism evidence="9 10">
    <name type="scientific">Filimonas lacunae</name>
    <dbReference type="NCBI Taxonomy" id="477680"/>
    <lineage>
        <taxon>Bacteria</taxon>
        <taxon>Pseudomonadati</taxon>
        <taxon>Bacteroidota</taxon>
        <taxon>Chitinophagia</taxon>
        <taxon>Chitinophagales</taxon>
        <taxon>Chitinophagaceae</taxon>
        <taxon>Filimonas</taxon>
    </lineage>
</organism>
<dbReference type="Pfam" id="PF00027">
    <property type="entry name" value="cNMP_binding"/>
    <property type="match status" value="1"/>
</dbReference>
<dbReference type="InterPro" id="IPR036390">
    <property type="entry name" value="WH_DNA-bd_sf"/>
</dbReference>
<keyword evidence="10" id="KW-1185">Reference proteome</keyword>
<dbReference type="Proteomes" id="UP000186917">
    <property type="component" value="Unassembled WGS sequence"/>
</dbReference>
<dbReference type="InterPro" id="IPR036388">
    <property type="entry name" value="WH-like_DNA-bd_sf"/>
</dbReference>
<accession>A0A173MH81</accession>
<reference evidence="9" key="1">
    <citation type="submission" date="2017-01" db="EMBL/GenBank/DDBJ databases">
        <authorList>
            <person name="Mah S.A."/>
            <person name="Swanson W.J."/>
            <person name="Moy G.W."/>
            <person name="Vacquier V.D."/>
        </authorList>
    </citation>
    <scope>NUCLEOTIDE SEQUENCE [LARGE SCALE GENOMIC DNA]</scope>
    <source>
        <strain evidence="9">DSM 21054</strain>
    </source>
</reference>
<feature type="domain" description="Cyclic nucleotide-binding" evidence="6">
    <location>
        <begin position="140"/>
        <end position="260"/>
    </location>
</feature>
<dbReference type="EMBL" id="FTOR01000002">
    <property type="protein sequence ID" value="SIS98776.1"/>
    <property type="molecule type" value="Genomic_DNA"/>
</dbReference>
<evidence type="ECO:0000259" key="7">
    <source>
        <dbReference type="PROSITE" id="PS50110"/>
    </source>
</evidence>
<dbReference type="SMART" id="SM00448">
    <property type="entry name" value="REC"/>
    <property type="match status" value="1"/>
</dbReference>
<keyword evidence="9" id="KW-0418">Kinase</keyword>
<dbReference type="GO" id="GO:0006355">
    <property type="term" value="P:regulation of DNA-templated transcription"/>
    <property type="evidence" value="ECO:0007669"/>
    <property type="project" value="InterPro"/>
</dbReference>
<dbReference type="InterPro" id="IPR014710">
    <property type="entry name" value="RmlC-like_jellyroll"/>
</dbReference>
<feature type="modified residue" description="4-aspartylphosphate" evidence="5">
    <location>
        <position position="52"/>
    </location>
</feature>
<evidence type="ECO:0000256" key="2">
    <source>
        <dbReference type="ARBA" id="ARBA00023015"/>
    </source>
</evidence>
<dbReference type="Pfam" id="PF13545">
    <property type="entry name" value="HTH_Crp_2"/>
    <property type="match status" value="1"/>
</dbReference>
<dbReference type="PROSITE" id="PS50110">
    <property type="entry name" value="RESPONSE_REGULATORY"/>
    <property type="match status" value="1"/>
</dbReference>